<protein>
    <recommendedName>
        <fullName evidence="2">F-box domain-containing protein</fullName>
    </recommendedName>
</protein>
<sequence>MSIAHLPRLHHQSAIMHILDLPPELVLNIAAHLTQADLLNISLTNRRLRDVTEPELFREYSNASTERSFKPFLWRLIDRPELAKYVRRVDLRTYYDLSTLSATYAIECTTVEYKVFTDAAVTAGVITTILPFELNSSVLERIDDQDEWYDYVYDDKVRITDVPYDTKFCKLLRAGTEEPLVILLLSLLPNLRCIDIRGTQFFSQSLEWRNTHSFRALTHFTVHRPEGTEADNLGWSLGYLNRLLCGANMTHFNVLFACGTWLFKPQAPLSLAPRSTKITHLTLSQCSLTKTYMEILLQACAPLEKLHYSAGGGGMGSGNFNASELMVLLEPHKHTLRELYLNLAEDWDFFESPGILPTLRDYTQLKHIDTNMESWSDILLEPDNDEDDVWAEQLDDQDPLDNTVQRLCDRLPPSLECLTLHELDDLTWDYRQLVHLVLEGSKLLPSLKLVELVESRGSWLRERYSQLTQLLDLRPSDSSDGECVFEILSAKEYRARADFLAAGGLQRSHMSQLVWDGYKYWIRDDETAEEEESDIEYVYDLDLVRHVLPSEDHDSSGSSDGSDGSGED</sequence>
<dbReference type="InterPro" id="IPR032675">
    <property type="entry name" value="LRR_dom_sf"/>
</dbReference>
<proteinExistence type="predicted"/>
<evidence type="ECO:0000259" key="2">
    <source>
        <dbReference type="PROSITE" id="PS50181"/>
    </source>
</evidence>
<evidence type="ECO:0000313" key="3">
    <source>
        <dbReference type="EMBL" id="KAF2819160.1"/>
    </source>
</evidence>
<evidence type="ECO:0000256" key="1">
    <source>
        <dbReference type="SAM" id="MobiDB-lite"/>
    </source>
</evidence>
<dbReference type="PROSITE" id="PS50181">
    <property type="entry name" value="FBOX"/>
    <property type="match status" value="1"/>
</dbReference>
<dbReference type="OrthoDB" id="3935706at2759"/>
<feature type="domain" description="F-box" evidence="2">
    <location>
        <begin position="15"/>
        <end position="60"/>
    </location>
</feature>
<gene>
    <name evidence="3" type="ORF">CC86DRAFT_472308</name>
</gene>
<dbReference type="AlphaFoldDB" id="A0A6A6ZDR2"/>
<organism evidence="3 4">
    <name type="scientific">Ophiobolus disseminans</name>
    <dbReference type="NCBI Taxonomy" id="1469910"/>
    <lineage>
        <taxon>Eukaryota</taxon>
        <taxon>Fungi</taxon>
        <taxon>Dikarya</taxon>
        <taxon>Ascomycota</taxon>
        <taxon>Pezizomycotina</taxon>
        <taxon>Dothideomycetes</taxon>
        <taxon>Pleosporomycetidae</taxon>
        <taxon>Pleosporales</taxon>
        <taxon>Pleosporineae</taxon>
        <taxon>Phaeosphaeriaceae</taxon>
        <taxon>Ophiobolus</taxon>
    </lineage>
</organism>
<accession>A0A6A6ZDR2</accession>
<dbReference type="Gene3D" id="3.80.10.10">
    <property type="entry name" value="Ribonuclease Inhibitor"/>
    <property type="match status" value="1"/>
</dbReference>
<reference evidence="3" key="1">
    <citation type="journal article" date="2020" name="Stud. Mycol.">
        <title>101 Dothideomycetes genomes: a test case for predicting lifestyles and emergence of pathogens.</title>
        <authorList>
            <person name="Haridas S."/>
            <person name="Albert R."/>
            <person name="Binder M."/>
            <person name="Bloem J."/>
            <person name="Labutti K."/>
            <person name="Salamov A."/>
            <person name="Andreopoulos B."/>
            <person name="Baker S."/>
            <person name="Barry K."/>
            <person name="Bills G."/>
            <person name="Bluhm B."/>
            <person name="Cannon C."/>
            <person name="Castanera R."/>
            <person name="Culley D."/>
            <person name="Daum C."/>
            <person name="Ezra D."/>
            <person name="Gonzalez J."/>
            <person name="Henrissat B."/>
            <person name="Kuo A."/>
            <person name="Liang C."/>
            <person name="Lipzen A."/>
            <person name="Lutzoni F."/>
            <person name="Magnuson J."/>
            <person name="Mondo S."/>
            <person name="Nolan M."/>
            <person name="Ohm R."/>
            <person name="Pangilinan J."/>
            <person name="Park H.-J."/>
            <person name="Ramirez L."/>
            <person name="Alfaro M."/>
            <person name="Sun H."/>
            <person name="Tritt A."/>
            <person name="Yoshinaga Y."/>
            <person name="Zwiers L.-H."/>
            <person name="Turgeon B."/>
            <person name="Goodwin S."/>
            <person name="Spatafora J."/>
            <person name="Crous P."/>
            <person name="Grigoriev I."/>
        </authorList>
    </citation>
    <scope>NUCLEOTIDE SEQUENCE</scope>
    <source>
        <strain evidence="3">CBS 113818</strain>
    </source>
</reference>
<dbReference type="Pfam" id="PF12937">
    <property type="entry name" value="F-box-like"/>
    <property type="match status" value="1"/>
</dbReference>
<dbReference type="SUPFAM" id="SSF52047">
    <property type="entry name" value="RNI-like"/>
    <property type="match status" value="1"/>
</dbReference>
<name>A0A6A6ZDR2_9PLEO</name>
<evidence type="ECO:0000313" key="4">
    <source>
        <dbReference type="Proteomes" id="UP000799424"/>
    </source>
</evidence>
<dbReference type="SUPFAM" id="SSF81383">
    <property type="entry name" value="F-box domain"/>
    <property type="match status" value="1"/>
</dbReference>
<feature type="region of interest" description="Disordered" evidence="1">
    <location>
        <begin position="549"/>
        <end position="568"/>
    </location>
</feature>
<dbReference type="InterPro" id="IPR036047">
    <property type="entry name" value="F-box-like_dom_sf"/>
</dbReference>
<dbReference type="EMBL" id="MU006246">
    <property type="protein sequence ID" value="KAF2819160.1"/>
    <property type="molecule type" value="Genomic_DNA"/>
</dbReference>
<dbReference type="InterPro" id="IPR001810">
    <property type="entry name" value="F-box_dom"/>
</dbReference>
<keyword evidence="4" id="KW-1185">Reference proteome</keyword>
<dbReference type="Proteomes" id="UP000799424">
    <property type="component" value="Unassembled WGS sequence"/>
</dbReference>